<dbReference type="Pfam" id="PF24883">
    <property type="entry name" value="NPHP3_N"/>
    <property type="match status" value="1"/>
</dbReference>
<dbReference type="PANTHER" id="PTHR10039">
    <property type="entry name" value="AMELOGENIN"/>
    <property type="match status" value="1"/>
</dbReference>
<evidence type="ECO:0000259" key="3">
    <source>
        <dbReference type="Pfam" id="PF24883"/>
    </source>
</evidence>
<organism evidence="5 6">
    <name type="scientific">Clohesyomyces aquaticus</name>
    <dbReference type="NCBI Taxonomy" id="1231657"/>
    <lineage>
        <taxon>Eukaryota</taxon>
        <taxon>Fungi</taxon>
        <taxon>Dikarya</taxon>
        <taxon>Ascomycota</taxon>
        <taxon>Pezizomycotina</taxon>
        <taxon>Dothideomycetes</taxon>
        <taxon>Pleosporomycetidae</taxon>
        <taxon>Pleosporales</taxon>
        <taxon>Lindgomycetaceae</taxon>
        <taxon>Clohesyomyces</taxon>
    </lineage>
</organism>
<dbReference type="OrthoDB" id="443402at2759"/>
<feature type="domain" description="Nephrocystin 3-like N-terminal" evidence="3">
    <location>
        <begin position="267"/>
        <end position="439"/>
    </location>
</feature>
<name>A0A1Y1ZJ37_9PLEO</name>
<keyword evidence="6" id="KW-1185">Reference proteome</keyword>
<evidence type="ECO:0000256" key="1">
    <source>
        <dbReference type="ARBA" id="ARBA00022737"/>
    </source>
</evidence>
<evidence type="ECO:0008006" key="7">
    <source>
        <dbReference type="Google" id="ProtNLM"/>
    </source>
</evidence>
<feature type="domain" description="NACHT-NTPase and P-loop NTPases N-terminal" evidence="2">
    <location>
        <begin position="11"/>
        <end position="130"/>
    </location>
</feature>
<evidence type="ECO:0000259" key="4">
    <source>
        <dbReference type="Pfam" id="PF25053"/>
    </source>
</evidence>
<dbReference type="Proteomes" id="UP000193144">
    <property type="component" value="Unassembled WGS sequence"/>
</dbReference>
<dbReference type="STRING" id="1231657.A0A1Y1ZJ37"/>
<dbReference type="PANTHER" id="PTHR10039:SF5">
    <property type="entry name" value="NACHT DOMAIN-CONTAINING PROTEIN"/>
    <property type="match status" value="1"/>
</dbReference>
<dbReference type="Gene3D" id="3.40.50.300">
    <property type="entry name" value="P-loop containing nucleotide triphosphate hydrolases"/>
    <property type="match status" value="1"/>
</dbReference>
<protein>
    <recommendedName>
        <fullName evidence="7">NACHT domain-containing protein</fullName>
    </recommendedName>
</protein>
<feature type="domain" description="DUF7791" evidence="4">
    <location>
        <begin position="549"/>
        <end position="691"/>
    </location>
</feature>
<dbReference type="Pfam" id="PF17107">
    <property type="entry name" value="SesA"/>
    <property type="match status" value="1"/>
</dbReference>
<dbReference type="EMBL" id="MCFA01000075">
    <property type="protein sequence ID" value="ORY10262.1"/>
    <property type="molecule type" value="Genomic_DNA"/>
</dbReference>
<dbReference type="AlphaFoldDB" id="A0A1Y1ZJ37"/>
<accession>A0A1Y1ZJ37</accession>
<sequence>MEALAAVGLAGNIVQFVDFTYKLFNEAASIHSSQSGLRKGAQDLEVVSQDLKSLCTKLSRNEGVHLPTRNTAPQSALENLARNCLHTAEELLSVIARLKVNRNSRWSSFRAALASISKTSEVEALEKTLDGYRMQMILQLQAMQSDSTSTIFDLLDRLTRQSEQVSVDLTGQISSLKEDVQQTLVALERGLERRNDLIVSPTQSRDETMESISPIDASALGRSLANCEKYGTKIMAYLAVLDSLTFDQMDFRHSSIHKAHERTYEGVFENKIVKWLRSRDLLYWVSGKPGSGKSTLMKYIVGNVHTPAHLRHAIKGQEPIIASYFFWVNGTPLQRSQEGLLQSLLYEIFRQSPESIELALPKTWMSFNTTIRRGQSDRYMWKLSELLAVFHRLVSSAVTAARLCVFIDGLDEYGGDHDDLVDTIRCLNDMQIKICVASRPWNVFAEAYGQTLKRKLYMQDVNRPDIELYVKDKLRDRILGQNALDRTSDAETIMDEIAEKSQGVFLWVFLVVRSLKEGLRNHDRLSQLRARLDAFPNDLEAFFDHIFRSIDQNYRVQVAHMFQVALSSSQPLSPLVYWFQDEQEDDPGMAFNMPLERITDVQFDTRVEQTRIRITGRGKGLLEVNPSNSSTLNPSKGSKEAFFESRVDFLHRTVKDFLMTTNIRDTFVAWQQRDFDASLAICQSSLAVLKCSGGGEQIATTRMSIAVQSIMESAKALELKGETSHIPIMRELERLSQLRSFVSLFGAANEDILVVAVQSDLLNFVHDRLRTSLPPTTNSKLRLLISAQTPEMARIVLACEPPLILDFATQSYLVQKLKREGGHWIVNLNGPREGAAILKEIVKHVYFTTDRNGCVDKSLRTMCKDFGIPDPALMSNNRQRQKEYAKALEAFEKQAEETHTTETNHTATAINNKGFRTRWIKRIFRL</sequence>
<dbReference type="InterPro" id="IPR031352">
    <property type="entry name" value="SesA"/>
</dbReference>
<dbReference type="InterPro" id="IPR027417">
    <property type="entry name" value="P-loop_NTPase"/>
</dbReference>
<dbReference type="Pfam" id="PF25053">
    <property type="entry name" value="DUF7791"/>
    <property type="match status" value="1"/>
</dbReference>
<proteinExistence type="predicted"/>
<evidence type="ECO:0000259" key="2">
    <source>
        <dbReference type="Pfam" id="PF17107"/>
    </source>
</evidence>
<comment type="caution">
    <text evidence="5">The sequence shown here is derived from an EMBL/GenBank/DDBJ whole genome shotgun (WGS) entry which is preliminary data.</text>
</comment>
<evidence type="ECO:0000313" key="6">
    <source>
        <dbReference type="Proteomes" id="UP000193144"/>
    </source>
</evidence>
<dbReference type="InterPro" id="IPR056884">
    <property type="entry name" value="NPHP3-like_N"/>
</dbReference>
<gene>
    <name evidence="5" type="ORF">BCR34DRAFT_602241</name>
</gene>
<dbReference type="SUPFAM" id="SSF52540">
    <property type="entry name" value="P-loop containing nucleoside triphosphate hydrolases"/>
    <property type="match status" value="1"/>
</dbReference>
<dbReference type="InterPro" id="IPR056693">
    <property type="entry name" value="DUF7791"/>
</dbReference>
<reference evidence="5 6" key="1">
    <citation type="submission" date="2016-07" db="EMBL/GenBank/DDBJ databases">
        <title>Pervasive Adenine N6-methylation of Active Genes in Fungi.</title>
        <authorList>
            <consortium name="DOE Joint Genome Institute"/>
            <person name="Mondo S.J."/>
            <person name="Dannebaum R.O."/>
            <person name="Kuo R.C."/>
            <person name="Labutti K."/>
            <person name="Haridas S."/>
            <person name="Kuo A."/>
            <person name="Salamov A."/>
            <person name="Ahrendt S.R."/>
            <person name="Lipzen A."/>
            <person name="Sullivan W."/>
            <person name="Andreopoulos W.B."/>
            <person name="Clum A."/>
            <person name="Lindquist E."/>
            <person name="Daum C."/>
            <person name="Ramamoorthy G.K."/>
            <person name="Gryganskyi A."/>
            <person name="Culley D."/>
            <person name="Magnuson J.K."/>
            <person name="James T.Y."/>
            <person name="O'Malley M.A."/>
            <person name="Stajich J.E."/>
            <person name="Spatafora J.W."/>
            <person name="Visel A."/>
            <person name="Grigoriev I.V."/>
        </authorList>
    </citation>
    <scope>NUCLEOTIDE SEQUENCE [LARGE SCALE GENOMIC DNA]</scope>
    <source>
        <strain evidence="5 6">CBS 115471</strain>
    </source>
</reference>
<keyword evidence="1" id="KW-0677">Repeat</keyword>
<evidence type="ECO:0000313" key="5">
    <source>
        <dbReference type="EMBL" id="ORY10262.1"/>
    </source>
</evidence>